<dbReference type="OrthoDB" id="1496151at2"/>
<evidence type="ECO:0000313" key="2">
    <source>
        <dbReference type="Proteomes" id="UP000008461"/>
    </source>
</evidence>
<sequence length="65" mass="7703">MTITIEVFDLHALNLLRELEQLKVIRFVPQIEIDAEQPMLKQKEFKAISLDTQGFKFNRDEANER</sequence>
<keyword evidence="2" id="KW-1185">Reference proteome</keyword>
<evidence type="ECO:0000313" key="1">
    <source>
        <dbReference type="EMBL" id="AEE53533.1"/>
    </source>
</evidence>
<dbReference type="RefSeq" id="WP_013768062.1">
    <property type="nucleotide sequence ID" value="NC_015510.1"/>
</dbReference>
<accession>F4KVV8</accession>
<proteinExistence type="predicted"/>
<dbReference type="AlphaFoldDB" id="F4KVV8"/>
<name>F4KVV8_HALH1</name>
<dbReference type="Proteomes" id="UP000008461">
    <property type="component" value="Chromosome"/>
</dbReference>
<dbReference type="HOGENOM" id="CLU_2843768_0_0_10"/>
<dbReference type="STRING" id="760192.Halhy_5710"/>
<dbReference type="KEGG" id="hhy:Halhy_5710"/>
<organism evidence="1 2">
    <name type="scientific">Haliscomenobacter hydrossis (strain ATCC 27775 / DSM 1100 / LMG 10767 / O)</name>
    <dbReference type="NCBI Taxonomy" id="760192"/>
    <lineage>
        <taxon>Bacteria</taxon>
        <taxon>Pseudomonadati</taxon>
        <taxon>Bacteroidota</taxon>
        <taxon>Saprospiria</taxon>
        <taxon>Saprospirales</taxon>
        <taxon>Haliscomenobacteraceae</taxon>
        <taxon>Haliscomenobacter</taxon>
    </lineage>
</organism>
<gene>
    <name evidence="1" type="ordered locus">Halhy_5710</name>
</gene>
<protein>
    <submittedName>
        <fullName evidence="1">Uncharacterized protein</fullName>
    </submittedName>
</protein>
<dbReference type="EMBL" id="CP002691">
    <property type="protein sequence ID" value="AEE53533.1"/>
    <property type="molecule type" value="Genomic_DNA"/>
</dbReference>
<reference evidence="1 2" key="1">
    <citation type="journal article" date="2011" name="Stand. Genomic Sci.">
        <title>Complete genome sequence of Haliscomenobacter hydrossis type strain (O).</title>
        <authorList>
            <consortium name="US DOE Joint Genome Institute (JGI-PGF)"/>
            <person name="Daligault H."/>
            <person name="Lapidus A."/>
            <person name="Zeytun A."/>
            <person name="Nolan M."/>
            <person name="Lucas S."/>
            <person name="Del Rio T.G."/>
            <person name="Tice H."/>
            <person name="Cheng J.F."/>
            <person name="Tapia R."/>
            <person name="Han C."/>
            <person name="Goodwin L."/>
            <person name="Pitluck S."/>
            <person name="Liolios K."/>
            <person name="Pagani I."/>
            <person name="Ivanova N."/>
            <person name="Huntemann M."/>
            <person name="Mavromatis K."/>
            <person name="Mikhailova N."/>
            <person name="Pati A."/>
            <person name="Chen A."/>
            <person name="Palaniappan K."/>
            <person name="Land M."/>
            <person name="Hauser L."/>
            <person name="Brambilla E.M."/>
            <person name="Rohde M."/>
            <person name="Verbarg S."/>
            <person name="Goker M."/>
            <person name="Bristow J."/>
            <person name="Eisen J.A."/>
            <person name="Markowitz V."/>
            <person name="Hugenholtz P."/>
            <person name="Kyrpides N.C."/>
            <person name="Klenk H.P."/>
            <person name="Woyke T."/>
        </authorList>
    </citation>
    <scope>NUCLEOTIDE SEQUENCE [LARGE SCALE GENOMIC DNA]</scope>
    <source>
        <strain evidence="2">ATCC 27775 / DSM 1100 / LMG 10767 / O</strain>
    </source>
</reference>
<reference key="2">
    <citation type="submission" date="2011-04" db="EMBL/GenBank/DDBJ databases">
        <title>Complete sequence of chromosome of Haliscomenobacter hydrossis DSM 1100.</title>
        <authorList>
            <consortium name="US DOE Joint Genome Institute (JGI-PGF)"/>
            <person name="Lucas S."/>
            <person name="Han J."/>
            <person name="Lapidus A."/>
            <person name="Bruce D."/>
            <person name="Goodwin L."/>
            <person name="Pitluck S."/>
            <person name="Peters L."/>
            <person name="Kyrpides N."/>
            <person name="Mavromatis K."/>
            <person name="Ivanova N."/>
            <person name="Ovchinnikova G."/>
            <person name="Pagani I."/>
            <person name="Daligault H."/>
            <person name="Detter J.C."/>
            <person name="Han C."/>
            <person name="Land M."/>
            <person name="Hauser L."/>
            <person name="Markowitz V."/>
            <person name="Cheng J.-F."/>
            <person name="Hugenholtz P."/>
            <person name="Woyke T."/>
            <person name="Wu D."/>
            <person name="Verbarg S."/>
            <person name="Frueling A."/>
            <person name="Brambilla E."/>
            <person name="Klenk H.-P."/>
            <person name="Eisen J.A."/>
        </authorList>
    </citation>
    <scope>NUCLEOTIDE SEQUENCE</scope>
    <source>
        <strain>DSM 1100</strain>
    </source>
</reference>